<feature type="domain" description="SnoaL-like" evidence="1">
    <location>
        <begin position="12"/>
        <end position="118"/>
    </location>
</feature>
<dbReference type="Proteomes" id="UP000198367">
    <property type="component" value="Chromosome"/>
</dbReference>
<dbReference type="AlphaFoldDB" id="A0A220UNF5"/>
<dbReference type="EMBL" id="CP022358">
    <property type="protein sequence ID" value="ASK69747.1"/>
    <property type="molecule type" value="Genomic_DNA"/>
</dbReference>
<dbReference type="SUPFAM" id="SSF54427">
    <property type="entry name" value="NTF2-like"/>
    <property type="match status" value="1"/>
</dbReference>
<evidence type="ECO:0000313" key="3">
    <source>
        <dbReference type="Proteomes" id="UP000198367"/>
    </source>
</evidence>
<name>A0A220UNF5_9GAMM</name>
<accession>A0A220UNF5</accession>
<reference evidence="2 3" key="1">
    <citation type="submission" date="2017-07" db="EMBL/GenBank/DDBJ databases">
        <title>Phenotypical and genomic characterization of a clinical isolate of Shewanella bicestrii sp. nov. producing an extended-spectrum beta-lactamase and a new oxacillinase variant.</title>
        <authorList>
            <person name="Jousset A.B."/>
            <person name="Bonnin R.A."/>
            <person name="Girlich D."/>
            <person name="Dabos L."/>
            <person name="Potron A."/>
            <person name="Dortet L."/>
            <person name="Glaser P."/>
            <person name="Naas T."/>
        </authorList>
    </citation>
    <scope>NUCLEOTIDE SEQUENCE [LARGE SCALE GENOMIC DNA]</scope>
    <source>
        <strain evidence="2 3">JAB-1</strain>
    </source>
</reference>
<dbReference type="InterPro" id="IPR037401">
    <property type="entry name" value="SnoaL-like"/>
</dbReference>
<proteinExistence type="predicted"/>
<dbReference type="Pfam" id="PF12680">
    <property type="entry name" value="SnoaL_2"/>
    <property type="match status" value="1"/>
</dbReference>
<dbReference type="RefSeq" id="WP_089068103.1">
    <property type="nucleotide sequence ID" value="NZ_CP022358.1"/>
</dbReference>
<dbReference type="KEGG" id="sbj:CF168_13245"/>
<evidence type="ECO:0000313" key="2">
    <source>
        <dbReference type="EMBL" id="ASK69747.1"/>
    </source>
</evidence>
<protein>
    <recommendedName>
        <fullName evidence="1">SnoaL-like domain-containing protein</fullName>
    </recommendedName>
</protein>
<dbReference type="Gene3D" id="3.10.450.50">
    <property type="match status" value="1"/>
</dbReference>
<organism evidence="2 3">
    <name type="scientific">Shewanella bicestrii</name>
    <dbReference type="NCBI Taxonomy" id="2018305"/>
    <lineage>
        <taxon>Bacteria</taxon>
        <taxon>Pseudomonadati</taxon>
        <taxon>Pseudomonadota</taxon>
        <taxon>Gammaproteobacteria</taxon>
        <taxon>Alteromonadales</taxon>
        <taxon>Shewanellaceae</taxon>
        <taxon>Shewanella</taxon>
    </lineage>
</organism>
<sequence length="143" mass="16091">MEKDALVKLAIEYFKKVDAGDVSYLDLFSEEVDFFFPKFGRTTGKDSLVEFGNRIGSSLSRIWHDIDGFNITVSGNTVIVEGQEGGTMSDGTVWPDNKISTGRFCSVFEFTDHLISRMYVYVDPDFPSLDVERISVLSDQHQA</sequence>
<dbReference type="InterPro" id="IPR032710">
    <property type="entry name" value="NTF2-like_dom_sf"/>
</dbReference>
<gene>
    <name evidence="2" type="ORF">CF168_13245</name>
</gene>
<evidence type="ECO:0000259" key="1">
    <source>
        <dbReference type="Pfam" id="PF12680"/>
    </source>
</evidence>
<keyword evidence="3" id="KW-1185">Reference proteome</keyword>